<feature type="signal peptide" evidence="1">
    <location>
        <begin position="1"/>
        <end position="20"/>
    </location>
</feature>
<organism evidence="2 3">
    <name type="scientific">Massiliimalia timonensis</name>
    <dbReference type="NCBI Taxonomy" id="1987501"/>
    <lineage>
        <taxon>Bacteria</taxon>
        <taxon>Bacillati</taxon>
        <taxon>Bacillota</taxon>
        <taxon>Clostridia</taxon>
        <taxon>Eubacteriales</taxon>
        <taxon>Oscillospiraceae</taxon>
        <taxon>Massiliimalia</taxon>
    </lineage>
</organism>
<dbReference type="InterPro" id="IPR050490">
    <property type="entry name" value="Bact_solute-bd_prot1"/>
</dbReference>
<keyword evidence="1" id="KW-0732">Signal</keyword>
<comment type="caution">
    <text evidence="2">The sequence shown here is derived from an EMBL/GenBank/DDBJ whole genome shotgun (WGS) entry which is preliminary data.</text>
</comment>
<reference evidence="2" key="1">
    <citation type="submission" date="2020-08" db="EMBL/GenBank/DDBJ databases">
        <title>Genome public.</title>
        <authorList>
            <person name="Liu C."/>
            <person name="Sun Q."/>
        </authorList>
    </citation>
    <scope>NUCLEOTIDE SEQUENCE</scope>
    <source>
        <strain evidence="2">NSJ-15</strain>
    </source>
</reference>
<dbReference type="InterPro" id="IPR022387">
    <property type="entry name" value="Bind_CPR0540"/>
</dbReference>
<gene>
    <name evidence="2" type="ORF">H8702_03545</name>
</gene>
<feature type="chain" id="PRO_5038668594" evidence="1">
    <location>
        <begin position="21"/>
        <end position="450"/>
    </location>
</feature>
<keyword evidence="3" id="KW-1185">Reference proteome</keyword>
<protein>
    <submittedName>
        <fullName evidence="2">Carbohydrate ABC transporter substrate-binding protein</fullName>
    </submittedName>
</protein>
<sequence length="450" mass="49126">MKKILALVMALNLSSVMVTGCGGDTDKDQSKGGNTTGGEKQTLKVAALESAYGADVWKEVVKAFEEEKGNVTVDLTIDKSLETVISAKMKAGEYPDFVHLATGRPDALTETLIKDNGLLAIDDVFDMTVPGESKTVSEKLIPGFRDSSIIKPYSDGKTYMAPMFYSPAGLFYNAGLLKEKGWEVPTTWDQMWELGDKAKAEGIALFTYPTSGYFDAFSWALLANIGGPDFLKKVTSYEEGIWDTAEGAKYLEIMGKLAEYTEKNTVANANNTNYLKNQQLILDNKAIFMPNGTWVIGEMEEAPKAEGFEWATASIPRVNESDEQYITTFFEQCWIPAASENQDLAKEFMAFMYSDKAAQIFANYGAVQPIQGASAMIPDSRGEKSLYAIYDTPVNAITDGGFATTDAVEGVSIADSWFSAYDSVVSGSKTVEEWKAGIVEASDKLRPALK</sequence>
<accession>A0A8J6P6K9</accession>
<dbReference type="InterPro" id="IPR006059">
    <property type="entry name" value="SBP"/>
</dbReference>
<evidence type="ECO:0000256" key="1">
    <source>
        <dbReference type="SAM" id="SignalP"/>
    </source>
</evidence>
<dbReference type="AlphaFoldDB" id="A0A8J6P6K9"/>
<dbReference type="Pfam" id="PF01547">
    <property type="entry name" value="SBP_bac_1"/>
    <property type="match status" value="1"/>
</dbReference>
<dbReference type="Proteomes" id="UP000632659">
    <property type="component" value="Unassembled WGS sequence"/>
</dbReference>
<evidence type="ECO:0000313" key="2">
    <source>
        <dbReference type="EMBL" id="MBC8610200.1"/>
    </source>
</evidence>
<name>A0A8J6P6K9_9FIRM</name>
<dbReference type="PANTHER" id="PTHR43649:SF12">
    <property type="entry name" value="DIACETYLCHITOBIOSE BINDING PROTEIN DASA"/>
    <property type="match status" value="1"/>
</dbReference>
<dbReference type="NCBIfam" id="TIGR03850">
    <property type="entry name" value="bind_CPR_0540"/>
    <property type="match status" value="1"/>
</dbReference>
<dbReference type="PANTHER" id="PTHR43649">
    <property type="entry name" value="ARABINOSE-BINDING PROTEIN-RELATED"/>
    <property type="match status" value="1"/>
</dbReference>
<dbReference type="Gene3D" id="3.40.190.10">
    <property type="entry name" value="Periplasmic binding protein-like II"/>
    <property type="match status" value="1"/>
</dbReference>
<proteinExistence type="predicted"/>
<evidence type="ECO:0000313" key="3">
    <source>
        <dbReference type="Proteomes" id="UP000632659"/>
    </source>
</evidence>
<dbReference type="EMBL" id="JACRTL010000001">
    <property type="protein sequence ID" value="MBC8610200.1"/>
    <property type="molecule type" value="Genomic_DNA"/>
</dbReference>
<dbReference type="SUPFAM" id="SSF53850">
    <property type="entry name" value="Periplasmic binding protein-like II"/>
    <property type="match status" value="1"/>
</dbReference>
<dbReference type="PROSITE" id="PS51257">
    <property type="entry name" value="PROKAR_LIPOPROTEIN"/>
    <property type="match status" value="1"/>
</dbReference>